<dbReference type="OrthoDB" id="9790161at2"/>
<proteinExistence type="predicted"/>
<protein>
    <submittedName>
        <fullName evidence="1">Phage tail protein</fullName>
    </submittedName>
</protein>
<organism evidence="1 2">
    <name type="scientific">Saccharothrix syringae</name>
    <name type="common">Nocardiopsis syringae</name>
    <dbReference type="NCBI Taxonomy" id="103733"/>
    <lineage>
        <taxon>Bacteria</taxon>
        <taxon>Bacillati</taxon>
        <taxon>Actinomycetota</taxon>
        <taxon>Actinomycetes</taxon>
        <taxon>Pseudonocardiales</taxon>
        <taxon>Pseudonocardiaceae</taxon>
        <taxon>Saccharothrix</taxon>
    </lineage>
</organism>
<evidence type="ECO:0000313" key="1">
    <source>
        <dbReference type="EMBL" id="QFZ18650.1"/>
    </source>
</evidence>
<dbReference type="KEGG" id="ssyi:EKG83_15320"/>
<dbReference type="NCBIfam" id="TIGR02241">
    <property type="entry name" value="conserved hypothetical phage tail region protein"/>
    <property type="match status" value="1"/>
</dbReference>
<keyword evidence="2" id="KW-1185">Reference proteome</keyword>
<sequence length="148" mass="16420">MAETGKRLDPFAAFNFTLNIDGLGGSHGFSECTGANTEQDVIEYREGNTDPKLLKLPGLKKFGDITLRRGFTTNKELWQWRQTVLQGKTVRRTGSIVLNDEGGKPALTWKFTAAWPRQYSAPNFNGTGSEVAIEELILVVETLELDAK</sequence>
<reference evidence="2" key="1">
    <citation type="journal article" date="2021" name="Curr. Microbiol.">
        <title>Complete genome of nocamycin-producing strain Saccharothrix syringae NRRL B-16468 reveals the biosynthetic potential for secondary metabolites.</title>
        <authorList>
            <person name="Mo X."/>
            <person name="Yang S."/>
        </authorList>
    </citation>
    <scope>NUCLEOTIDE SEQUENCE [LARGE SCALE GENOMIC DNA]</scope>
    <source>
        <strain evidence="2">ATCC 51364 / DSM 43886 / JCM 6844 / KCTC 9398 / NBRC 14523 / NRRL B-16468 / INA 2240</strain>
    </source>
</reference>
<evidence type="ECO:0000313" key="2">
    <source>
        <dbReference type="Proteomes" id="UP000325787"/>
    </source>
</evidence>
<gene>
    <name evidence="1" type="ORF">EKG83_15320</name>
</gene>
<dbReference type="EMBL" id="CP034550">
    <property type="protein sequence ID" value="QFZ18650.1"/>
    <property type="molecule type" value="Genomic_DNA"/>
</dbReference>
<dbReference type="Proteomes" id="UP000325787">
    <property type="component" value="Chromosome"/>
</dbReference>
<name>A0A5Q0GYS1_SACSY</name>
<dbReference type="PANTHER" id="PTHR38009">
    <property type="entry name" value="CONSERVED HYPOTHETICAL PHAGE TAIL PROTEIN"/>
    <property type="match status" value="1"/>
</dbReference>
<dbReference type="InterPro" id="IPR010667">
    <property type="entry name" value="Phage_T4_Gp19"/>
</dbReference>
<dbReference type="AlphaFoldDB" id="A0A5Q0GYS1"/>
<dbReference type="RefSeq" id="WP_033433188.1">
    <property type="nucleotide sequence ID" value="NZ_CP034550.1"/>
</dbReference>
<dbReference type="Pfam" id="PF06841">
    <property type="entry name" value="Phage_T4_gp19"/>
    <property type="match status" value="1"/>
</dbReference>
<dbReference type="PANTHER" id="PTHR38009:SF1">
    <property type="entry name" value="CONSERVED HYPOTHETICAL PHAGE TAIL PROTEIN"/>
    <property type="match status" value="1"/>
</dbReference>
<dbReference type="GO" id="GO:0005198">
    <property type="term" value="F:structural molecule activity"/>
    <property type="evidence" value="ECO:0007669"/>
    <property type="project" value="InterPro"/>
</dbReference>
<dbReference type="InterPro" id="IPR011747">
    <property type="entry name" value="CHP02241"/>
</dbReference>
<accession>A0A5Q0GYS1</accession>